<name>A0A7W7S3H3_9ACTN</name>
<accession>A0A7W7S3H3</accession>
<dbReference type="Pfam" id="PF01569">
    <property type="entry name" value="PAP2"/>
    <property type="match status" value="1"/>
</dbReference>
<dbReference type="SMART" id="SM00014">
    <property type="entry name" value="acidPPc"/>
    <property type="match status" value="1"/>
</dbReference>
<protein>
    <submittedName>
        <fullName evidence="4">Undecaprenyl-diphosphatase</fullName>
        <ecNumber evidence="4">3.6.1.27</ecNumber>
    </submittedName>
</protein>
<dbReference type="AlphaFoldDB" id="A0A7W7S3H3"/>
<feature type="region of interest" description="Disordered" evidence="1">
    <location>
        <begin position="204"/>
        <end position="225"/>
    </location>
</feature>
<feature type="transmembrane region" description="Helical" evidence="2">
    <location>
        <begin position="150"/>
        <end position="170"/>
    </location>
</feature>
<organism evidence="4 5">
    <name type="scientific">Streptosporangium album</name>
    <dbReference type="NCBI Taxonomy" id="47479"/>
    <lineage>
        <taxon>Bacteria</taxon>
        <taxon>Bacillati</taxon>
        <taxon>Actinomycetota</taxon>
        <taxon>Actinomycetes</taxon>
        <taxon>Streptosporangiales</taxon>
        <taxon>Streptosporangiaceae</taxon>
        <taxon>Streptosporangium</taxon>
    </lineage>
</organism>
<dbReference type="Gene3D" id="1.20.144.10">
    <property type="entry name" value="Phosphatidic acid phosphatase type 2/haloperoxidase"/>
    <property type="match status" value="1"/>
</dbReference>
<dbReference type="Proteomes" id="UP000534286">
    <property type="component" value="Unassembled WGS sequence"/>
</dbReference>
<evidence type="ECO:0000313" key="5">
    <source>
        <dbReference type="Proteomes" id="UP000534286"/>
    </source>
</evidence>
<evidence type="ECO:0000256" key="2">
    <source>
        <dbReference type="SAM" id="Phobius"/>
    </source>
</evidence>
<dbReference type="SUPFAM" id="SSF48317">
    <property type="entry name" value="Acid phosphatase/Vanadium-dependent haloperoxidase"/>
    <property type="match status" value="1"/>
</dbReference>
<evidence type="ECO:0000256" key="1">
    <source>
        <dbReference type="SAM" id="MobiDB-lite"/>
    </source>
</evidence>
<dbReference type="InterPro" id="IPR000326">
    <property type="entry name" value="PAP2/HPO"/>
</dbReference>
<dbReference type="RefSeq" id="WP_184759129.1">
    <property type="nucleotide sequence ID" value="NZ_BAABEK010000038.1"/>
</dbReference>
<dbReference type="PANTHER" id="PTHR14969">
    <property type="entry name" value="SPHINGOSINE-1-PHOSPHATE PHOSPHOHYDROLASE"/>
    <property type="match status" value="1"/>
</dbReference>
<keyword evidence="2" id="KW-0812">Transmembrane</keyword>
<reference evidence="4 5" key="1">
    <citation type="submission" date="2020-08" db="EMBL/GenBank/DDBJ databases">
        <title>Sequencing the genomes of 1000 actinobacteria strains.</title>
        <authorList>
            <person name="Klenk H.-P."/>
        </authorList>
    </citation>
    <scope>NUCLEOTIDE SEQUENCE [LARGE SCALE GENOMIC DNA]</scope>
    <source>
        <strain evidence="4 5">DSM 43023</strain>
    </source>
</reference>
<keyword evidence="2" id="KW-1133">Transmembrane helix</keyword>
<dbReference type="InterPro" id="IPR036938">
    <property type="entry name" value="PAP2/HPO_sf"/>
</dbReference>
<evidence type="ECO:0000313" key="4">
    <source>
        <dbReference type="EMBL" id="MBB4943234.1"/>
    </source>
</evidence>
<feature type="transmembrane region" description="Helical" evidence="2">
    <location>
        <begin position="82"/>
        <end position="102"/>
    </location>
</feature>
<dbReference type="GO" id="GO:0050380">
    <property type="term" value="F:undecaprenyl-diphosphatase activity"/>
    <property type="evidence" value="ECO:0007669"/>
    <property type="project" value="UniProtKB-EC"/>
</dbReference>
<feature type="transmembrane region" description="Helical" evidence="2">
    <location>
        <begin position="53"/>
        <end position="75"/>
    </location>
</feature>
<feature type="transmembrane region" description="Helical" evidence="2">
    <location>
        <begin position="122"/>
        <end position="141"/>
    </location>
</feature>
<keyword evidence="5" id="KW-1185">Reference proteome</keyword>
<keyword evidence="4" id="KW-0378">Hydrolase</keyword>
<comment type="caution">
    <text evidence="4">The sequence shown here is derived from an EMBL/GenBank/DDBJ whole genome shotgun (WGS) entry which is preliminary data.</text>
</comment>
<gene>
    <name evidence="4" type="ORF">FHR32_007634</name>
</gene>
<dbReference type="EC" id="3.6.1.27" evidence="4"/>
<dbReference type="EMBL" id="JACHJU010000005">
    <property type="protein sequence ID" value="MBB4943234.1"/>
    <property type="molecule type" value="Genomic_DNA"/>
</dbReference>
<sequence>MRVLRTSLPLLLLGVALGLVARTPGWTHADLAVSEAVRRVRAPWPTAIAQVLNVVFGTFAGLVLVAVLVGLLAVLGRVRLAVLTFTVIAAGWLVSPIFKALVGRPRPPAAYLLTPELGSGSYPSGHVCLTLSVAVAVALLAHGTRWFRPAAAVGAIIVVAQMLARIYLGAHYPTDTVGSILLTTAATYPVIVYRETVEHWAARIEHPRPPGRPPRFTPPRTGGGS</sequence>
<feature type="domain" description="Phosphatidic acid phosphatase type 2/haloperoxidase" evidence="3">
    <location>
        <begin position="78"/>
        <end position="191"/>
    </location>
</feature>
<keyword evidence="2" id="KW-0472">Membrane</keyword>
<proteinExistence type="predicted"/>
<dbReference type="PANTHER" id="PTHR14969:SF13">
    <property type="entry name" value="AT30094P"/>
    <property type="match status" value="1"/>
</dbReference>
<evidence type="ECO:0000259" key="3">
    <source>
        <dbReference type="SMART" id="SM00014"/>
    </source>
</evidence>